<dbReference type="EMBL" id="CP016094">
    <property type="protein sequence ID" value="AOS44417.1"/>
    <property type="molecule type" value="Genomic_DNA"/>
</dbReference>
<dbReference type="PATRIC" id="fig|1838286.3.peg.1494"/>
<dbReference type="InterPro" id="IPR000683">
    <property type="entry name" value="Gfo/Idh/MocA-like_OxRdtase_N"/>
</dbReference>
<dbReference type="Proteomes" id="UP000095228">
    <property type="component" value="Chromosome"/>
</dbReference>
<name>A0A1D8AU52_9BACT</name>
<evidence type="ECO:0000259" key="4">
    <source>
        <dbReference type="Pfam" id="PF22725"/>
    </source>
</evidence>
<dbReference type="InterPro" id="IPR055170">
    <property type="entry name" value="GFO_IDH_MocA-like_dom"/>
</dbReference>
<dbReference type="RefSeq" id="WP_069961667.1">
    <property type="nucleotide sequence ID" value="NZ_CP016094.1"/>
</dbReference>
<dbReference type="OrthoDB" id="9783105at2"/>
<dbReference type="KEGG" id="obg:Verru16b_01479"/>
<dbReference type="AlphaFoldDB" id="A0A1D8AU52"/>
<reference evidence="5 6" key="1">
    <citation type="submission" date="2016-06" db="EMBL/GenBank/DDBJ databases">
        <title>Three novel species with peptidoglycan cell walls form the new genus Lacunisphaera gen. nov. in the family Opitutaceae of the verrucomicrobial subdivision 4.</title>
        <authorList>
            <person name="Rast P."/>
            <person name="Gloeckner I."/>
            <person name="Jogler M."/>
            <person name="Boedeker C."/>
            <person name="Jeske O."/>
            <person name="Wiegand S."/>
            <person name="Reinhardt R."/>
            <person name="Schumann P."/>
            <person name="Rohde M."/>
            <person name="Spring S."/>
            <person name="Gloeckner F.O."/>
            <person name="Jogler C."/>
        </authorList>
    </citation>
    <scope>NUCLEOTIDE SEQUENCE [LARGE SCALE GENOMIC DNA]</scope>
    <source>
        <strain evidence="5 6">IG16b</strain>
    </source>
</reference>
<dbReference type="STRING" id="1838286.Verru16b_01479"/>
<dbReference type="Gene3D" id="3.40.50.720">
    <property type="entry name" value="NAD(P)-binding Rossmann-like Domain"/>
    <property type="match status" value="1"/>
</dbReference>
<dbReference type="SUPFAM" id="SSF51735">
    <property type="entry name" value="NAD(P)-binding Rossmann-fold domains"/>
    <property type="match status" value="1"/>
</dbReference>
<dbReference type="Gene3D" id="3.30.360.10">
    <property type="entry name" value="Dihydrodipicolinate Reductase, domain 2"/>
    <property type="match status" value="1"/>
</dbReference>
<dbReference type="InterPro" id="IPR036291">
    <property type="entry name" value="NAD(P)-bd_dom_sf"/>
</dbReference>
<evidence type="ECO:0000256" key="1">
    <source>
        <dbReference type="ARBA" id="ARBA00010928"/>
    </source>
</evidence>
<evidence type="ECO:0000259" key="3">
    <source>
        <dbReference type="Pfam" id="PF01408"/>
    </source>
</evidence>
<dbReference type="Pfam" id="PF01408">
    <property type="entry name" value="GFO_IDH_MocA"/>
    <property type="match status" value="1"/>
</dbReference>
<organism evidence="5 6">
    <name type="scientific">Lacunisphaera limnophila</name>
    <dbReference type="NCBI Taxonomy" id="1838286"/>
    <lineage>
        <taxon>Bacteria</taxon>
        <taxon>Pseudomonadati</taxon>
        <taxon>Verrucomicrobiota</taxon>
        <taxon>Opitutia</taxon>
        <taxon>Opitutales</taxon>
        <taxon>Opitutaceae</taxon>
        <taxon>Lacunisphaera</taxon>
    </lineage>
</organism>
<protein>
    <submittedName>
        <fullName evidence="5">Glucose--fructose oxidoreductase</fullName>
        <ecNumber evidence="5">1.1.99.28</ecNumber>
    </submittedName>
</protein>
<evidence type="ECO:0000313" key="5">
    <source>
        <dbReference type="EMBL" id="AOS44417.1"/>
    </source>
</evidence>
<evidence type="ECO:0000313" key="6">
    <source>
        <dbReference type="Proteomes" id="UP000095228"/>
    </source>
</evidence>
<dbReference type="PANTHER" id="PTHR22604">
    <property type="entry name" value="OXIDOREDUCTASES"/>
    <property type="match status" value="1"/>
</dbReference>
<dbReference type="Pfam" id="PF22725">
    <property type="entry name" value="GFO_IDH_MocA_C3"/>
    <property type="match status" value="1"/>
</dbReference>
<comment type="similarity">
    <text evidence="1">Belongs to the Gfo/Idh/MocA family.</text>
</comment>
<dbReference type="GO" id="GO:0047061">
    <property type="term" value="F:glucose-fructose oxidoreductase activity"/>
    <property type="evidence" value="ECO:0007669"/>
    <property type="project" value="UniProtKB-EC"/>
</dbReference>
<keyword evidence="6" id="KW-1185">Reference proteome</keyword>
<sequence>MAKKLNWGILTTGWIARKFVTDLLQSQTGRLAAVGARQLADAKKFAADFGGVRAHGSYEALLADPEVEAVYIGTPHPWHAEWAIKAAQAGKHILCEKPLTLSLADTERVLAAAKQHDVLLMEAFMYRFHPQTRKVVELVRSGAIGEVRLIRASFNIMMGFNPEHRMFKKELGGGTILDLGCYPVTYSRHIAGAVHGQDFVEPEEFHGTGHVRPEVGTDDFATAVAKFPGNIVAELSCGATVLNDNSVQIHGTTGWIDVPQPFVPGLLGQDERISLHRRDGATEEIVIRSPGVGLYAYEADAFAATLARGAREVPLATHADTLGTARLLDRWLREVGVRYA</sequence>
<feature type="domain" description="Gfo/Idh/MocA-like oxidoreductase N-terminal" evidence="3">
    <location>
        <begin position="6"/>
        <end position="123"/>
    </location>
</feature>
<dbReference type="SUPFAM" id="SSF55347">
    <property type="entry name" value="Glyceraldehyde-3-phosphate dehydrogenase-like, C-terminal domain"/>
    <property type="match status" value="1"/>
</dbReference>
<proteinExistence type="inferred from homology"/>
<dbReference type="InterPro" id="IPR050984">
    <property type="entry name" value="Gfo/Idh/MocA_domain"/>
</dbReference>
<gene>
    <name evidence="5" type="primary">gfo_2</name>
    <name evidence="5" type="ORF">Verru16b_01479</name>
</gene>
<keyword evidence="2 5" id="KW-0560">Oxidoreductase</keyword>
<dbReference type="GO" id="GO:0000166">
    <property type="term" value="F:nucleotide binding"/>
    <property type="evidence" value="ECO:0007669"/>
    <property type="project" value="InterPro"/>
</dbReference>
<feature type="domain" description="GFO/IDH/MocA-like oxidoreductase" evidence="4">
    <location>
        <begin position="133"/>
        <end position="256"/>
    </location>
</feature>
<dbReference type="PANTHER" id="PTHR22604:SF105">
    <property type="entry name" value="TRANS-1,2-DIHYDROBENZENE-1,2-DIOL DEHYDROGENASE"/>
    <property type="match status" value="1"/>
</dbReference>
<accession>A0A1D8AU52</accession>
<dbReference type="EC" id="1.1.99.28" evidence="5"/>
<evidence type="ECO:0000256" key="2">
    <source>
        <dbReference type="ARBA" id="ARBA00023002"/>
    </source>
</evidence>